<evidence type="ECO:0008006" key="3">
    <source>
        <dbReference type="Google" id="ProtNLM"/>
    </source>
</evidence>
<dbReference type="AlphaFoldDB" id="A0A644VVA9"/>
<evidence type="ECO:0000256" key="1">
    <source>
        <dbReference type="SAM" id="Coils"/>
    </source>
</evidence>
<feature type="coiled-coil region" evidence="1">
    <location>
        <begin position="94"/>
        <end position="184"/>
    </location>
</feature>
<name>A0A644VVA9_9ZZZZ</name>
<dbReference type="EMBL" id="VSSQ01000422">
    <property type="protein sequence ID" value="MPL94293.1"/>
    <property type="molecule type" value="Genomic_DNA"/>
</dbReference>
<sequence>MRTVQFLAIIAALVFTATSCVENTGKYKTLAAERDSLQLQAQTIEANYNETIGILNDVEEGFAQIREAEGKMMLDVKRIEGNNISKKEQIAFQMSQIKEMLAQNKARIEQLQRQSSQRGKENSSLNKTIQRMQTELEEKTAYIASLQAELEKKNIRIDELTASVGQLNTELDQLSETSEKQKQLIESQDVDMNSVWYVIGTSTELKASQILTSNGIFRPKTVLDQNFDKSAFTKADKRNVKVITTNSKRVKVLTSHPKESYNLVTAEDKTIMIEILNPAQFWSVSKYLVVQK</sequence>
<accession>A0A644VVA9</accession>
<dbReference type="Gene3D" id="1.20.5.340">
    <property type="match status" value="1"/>
</dbReference>
<protein>
    <recommendedName>
        <fullName evidence="3">Chromosome partition protein Smc</fullName>
    </recommendedName>
</protein>
<gene>
    <name evidence="2" type="ORF">SDC9_40445</name>
</gene>
<comment type="caution">
    <text evidence="2">The sequence shown here is derived from an EMBL/GenBank/DDBJ whole genome shotgun (WGS) entry which is preliminary data.</text>
</comment>
<keyword evidence="1" id="KW-0175">Coiled coil</keyword>
<evidence type="ECO:0000313" key="2">
    <source>
        <dbReference type="EMBL" id="MPL94293.1"/>
    </source>
</evidence>
<reference evidence="2" key="1">
    <citation type="submission" date="2019-08" db="EMBL/GenBank/DDBJ databases">
        <authorList>
            <person name="Kucharzyk K."/>
            <person name="Murdoch R.W."/>
            <person name="Higgins S."/>
            <person name="Loffler F."/>
        </authorList>
    </citation>
    <scope>NUCLEOTIDE SEQUENCE</scope>
</reference>
<proteinExistence type="predicted"/>
<dbReference type="PROSITE" id="PS51257">
    <property type="entry name" value="PROKAR_LIPOPROTEIN"/>
    <property type="match status" value="1"/>
</dbReference>
<organism evidence="2">
    <name type="scientific">bioreactor metagenome</name>
    <dbReference type="NCBI Taxonomy" id="1076179"/>
    <lineage>
        <taxon>unclassified sequences</taxon>
        <taxon>metagenomes</taxon>
        <taxon>ecological metagenomes</taxon>
    </lineage>
</organism>